<dbReference type="PANTHER" id="PTHR21024:SF0">
    <property type="entry name" value="ELECTRON TRANSFER FLAVOPROTEIN REGULATORY FACTOR 1"/>
    <property type="match status" value="1"/>
</dbReference>
<dbReference type="GO" id="GO:0090324">
    <property type="term" value="P:negative regulation of oxidative phosphorylation"/>
    <property type="evidence" value="ECO:0007669"/>
    <property type="project" value="InterPro"/>
</dbReference>
<comment type="similarity">
    <text evidence="1">Belongs to the complex I LYR family.</text>
</comment>
<dbReference type="InterPro" id="IPR008011">
    <property type="entry name" value="Complex1_LYR_dom"/>
</dbReference>
<sequence>MCRMHVTFGQWVIVTVLLLQQLLYLGREYPKGAGYFRDRLKSAFLNNKDVKDPKMIKQMIARGEFVIKELEALYYLRKYRAMKKRYYEPEE</sequence>
<dbReference type="Pfam" id="PF05347">
    <property type="entry name" value="Complex1_LYR"/>
    <property type="match status" value="1"/>
</dbReference>
<feature type="domain" description="Complex 1 LYR protein" evidence="3">
    <location>
        <begin position="21"/>
        <end position="67"/>
    </location>
</feature>
<keyword evidence="4" id="KW-1185">Reference proteome</keyword>
<dbReference type="Proteomes" id="UP000808372">
    <property type="component" value="Chromosome 9"/>
</dbReference>
<reference evidence="5" key="1">
    <citation type="submission" date="2025-08" db="UniProtKB">
        <authorList>
            <consortium name="RefSeq"/>
        </authorList>
    </citation>
    <scope>IDENTIFICATION</scope>
    <source>
        <tissue evidence="5">White muscle</tissue>
    </source>
</reference>
<dbReference type="RefSeq" id="XP_038856340.1">
    <property type="nucleotide sequence ID" value="XM_039000412.1"/>
</dbReference>
<evidence type="ECO:0000313" key="5">
    <source>
        <dbReference type="RefSeq" id="XP_038856340.1"/>
    </source>
</evidence>
<dbReference type="GO" id="GO:0022904">
    <property type="term" value="P:respiratory electron transport chain"/>
    <property type="evidence" value="ECO:0007669"/>
    <property type="project" value="TreeGrafter"/>
</dbReference>
<dbReference type="KEGG" id="snh:120053272"/>
<feature type="chain" id="PRO_5036466174" evidence="2">
    <location>
        <begin position="27"/>
        <end position="91"/>
    </location>
</feature>
<evidence type="ECO:0000256" key="1">
    <source>
        <dbReference type="ARBA" id="ARBA00009508"/>
    </source>
</evidence>
<dbReference type="InterPro" id="IPR052000">
    <property type="entry name" value="ETFRF1"/>
</dbReference>
<organism evidence="4 5">
    <name type="scientific">Salvelinus namaycush</name>
    <name type="common">Lake trout</name>
    <name type="synonym">Salmo namaycush</name>
    <dbReference type="NCBI Taxonomy" id="8040"/>
    <lineage>
        <taxon>Eukaryota</taxon>
        <taxon>Metazoa</taxon>
        <taxon>Chordata</taxon>
        <taxon>Craniata</taxon>
        <taxon>Vertebrata</taxon>
        <taxon>Euteleostomi</taxon>
        <taxon>Actinopterygii</taxon>
        <taxon>Neopterygii</taxon>
        <taxon>Teleostei</taxon>
        <taxon>Protacanthopterygii</taxon>
        <taxon>Salmoniformes</taxon>
        <taxon>Salmonidae</taxon>
        <taxon>Salmoninae</taxon>
        <taxon>Salvelinus</taxon>
    </lineage>
</organism>
<dbReference type="CDD" id="cd20265">
    <property type="entry name" value="Complex1_LYR_ETFRF1_LYRM5"/>
    <property type="match status" value="1"/>
</dbReference>
<dbReference type="AlphaFoldDB" id="A0A8U1BYN3"/>
<dbReference type="GO" id="GO:0005739">
    <property type="term" value="C:mitochondrion"/>
    <property type="evidence" value="ECO:0007669"/>
    <property type="project" value="TreeGrafter"/>
</dbReference>
<dbReference type="PANTHER" id="PTHR21024">
    <property type="entry name" value="GROWTH HORMONE-INDUCIBLE SOLUBLE PROTEIN-RELATED"/>
    <property type="match status" value="1"/>
</dbReference>
<gene>
    <name evidence="5" type="primary">LOC120053272</name>
</gene>
<evidence type="ECO:0000259" key="3">
    <source>
        <dbReference type="Pfam" id="PF05347"/>
    </source>
</evidence>
<evidence type="ECO:0000313" key="4">
    <source>
        <dbReference type="Proteomes" id="UP000808372"/>
    </source>
</evidence>
<evidence type="ECO:0000256" key="2">
    <source>
        <dbReference type="SAM" id="SignalP"/>
    </source>
</evidence>
<protein>
    <submittedName>
        <fullName evidence="5">LYR motif-containing protein 5B-like</fullName>
    </submittedName>
</protein>
<keyword evidence="2" id="KW-0732">Signal</keyword>
<proteinExistence type="inferred from homology"/>
<feature type="signal peptide" evidence="2">
    <location>
        <begin position="1"/>
        <end position="26"/>
    </location>
</feature>
<dbReference type="GeneID" id="120053272"/>
<dbReference type="InterPro" id="IPR045296">
    <property type="entry name" value="Complex1_LYR_ETFRF1_LYRM5"/>
</dbReference>
<name>A0A8U1BYN3_SALNM</name>
<accession>A0A8U1BYN3</accession>